<accession>A0AB35PPE0</accession>
<feature type="non-terminal residue" evidence="1">
    <location>
        <position position="1"/>
    </location>
</feature>
<dbReference type="EMBL" id="VKQN01000216">
    <property type="protein sequence ID" value="MDR4181152.1"/>
    <property type="molecule type" value="Genomic_DNA"/>
</dbReference>
<dbReference type="Proteomes" id="UP001181533">
    <property type="component" value="Unassembled WGS sequence"/>
</dbReference>
<gene>
    <name evidence="1" type="ORF">FO599_35395</name>
</gene>
<organism evidence="1 2">
    <name type="scientific">Bacillus thuringiensis</name>
    <dbReference type="NCBI Taxonomy" id="1428"/>
    <lineage>
        <taxon>Bacteria</taxon>
        <taxon>Bacillati</taxon>
        <taxon>Bacillota</taxon>
        <taxon>Bacilli</taxon>
        <taxon>Bacillales</taxon>
        <taxon>Bacillaceae</taxon>
        <taxon>Bacillus</taxon>
        <taxon>Bacillus cereus group</taxon>
    </lineage>
</organism>
<comment type="caution">
    <text evidence="1">The sequence shown here is derived from an EMBL/GenBank/DDBJ whole genome shotgun (WGS) entry which is preliminary data.</text>
</comment>
<evidence type="ECO:0000313" key="2">
    <source>
        <dbReference type="Proteomes" id="UP001181533"/>
    </source>
</evidence>
<sequence length="98" mass="11512">TRRCSERNCNNLHYAIGLCEKHYHQKRIYGQVVSEVEDNEPCEVKDCPFPRRAKGYCRKHYSQMYRNGEINTEVERDRVNLCIVDGCTGKHKSHGYCS</sequence>
<evidence type="ECO:0000313" key="1">
    <source>
        <dbReference type="EMBL" id="MDR4181152.1"/>
    </source>
</evidence>
<proteinExistence type="predicted"/>
<feature type="non-terminal residue" evidence="1">
    <location>
        <position position="98"/>
    </location>
</feature>
<reference evidence="1" key="1">
    <citation type="submission" date="2019-07" db="EMBL/GenBank/DDBJ databases">
        <title>Phylogenomic Reclassification of ATCC Bacillus Strains and Various Taxa within the Genus Bacillus.</title>
        <authorList>
            <person name="Riojas M.A."/>
            <person name="Frank A.M."/>
            <person name="Fenn S.L."/>
            <person name="King S.P."/>
            <person name="Brower S.M."/>
            <person name="Hazbon M.H."/>
        </authorList>
    </citation>
    <scope>NUCLEOTIDE SEQUENCE</scope>
    <source>
        <strain evidence="1">ATCC 35646</strain>
    </source>
</reference>
<dbReference type="AlphaFoldDB" id="A0AB35PPE0"/>
<protein>
    <submittedName>
        <fullName evidence="1">Uncharacterized protein</fullName>
    </submittedName>
</protein>
<name>A0AB35PPE0_BACTU</name>